<proteinExistence type="predicted"/>
<protein>
    <submittedName>
        <fullName evidence="1">Uncharacterized protein</fullName>
    </submittedName>
</protein>
<name>A0A2J6S0R9_HYAVF</name>
<dbReference type="OrthoDB" id="10582182at2759"/>
<evidence type="ECO:0000313" key="2">
    <source>
        <dbReference type="Proteomes" id="UP000235786"/>
    </source>
</evidence>
<dbReference type="EMBL" id="KZ613941">
    <property type="protein sequence ID" value="PMD44369.1"/>
    <property type="molecule type" value="Genomic_DNA"/>
</dbReference>
<sequence length="493" mass="56400">MTLTSGQLTDLGDQTATLDHSELAQLAERISHMWFRSGEPDELLRNLHATFIYEILVEFPREIQALPLYQIPSGTLECFTFILMHWPPLNAQGMFAQTVNETSLSMRFVLLMFPDFQQFLGTDVWLRQEEICRPDGAKKSISELYLSNPIFKYHKRYLRILLNASNAGNIITFGTPARDTLQSILRLDGPSQGESVQKPNKLGDRRIWSFWHPQAIVTSESWSERLKQESIAKSLQLISGLRINLKVFFMLRKDFWNIPDSDFLCPDKLGSSIEFMNRLRPAYWMTATSRGDNIPQSGDTFGALLMVPTTGAVQARMTLPREPQPLASQTTILEADIELEATFPSPYEVLSFRVLPQEPHLLLHQTARKMILDKALTILPPKDAKAVEDFSSPYEILSFRVLPQEPDQLLDQTALLSRRSAETLSPFQISALPQLFYFCHSSQKLLQNCRNDIYHCYGVDRGNYSPDLLHCFRSVQQHRNSNAYRTSIRGYSC</sequence>
<dbReference type="AlphaFoldDB" id="A0A2J6S0R9"/>
<accession>A0A2J6S0R9</accession>
<evidence type="ECO:0000313" key="1">
    <source>
        <dbReference type="EMBL" id="PMD44369.1"/>
    </source>
</evidence>
<gene>
    <name evidence="1" type="ORF">L207DRAFT_279873</name>
</gene>
<dbReference type="Proteomes" id="UP000235786">
    <property type="component" value="Unassembled WGS sequence"/>
</dbReference>
<reference evidence="1 2" key="1">
    <citation type="submission" date="2016-04" db="EMBL/GenBank/DDBJ databases">
        <title>A degradative enzymes factory behind the ericoid mycorrhizal symbiosis.</title>
        <authorList>
            <consortium name="DOE Joint Genome Institute"/>
            <person name="Martino E."/>
            <person name="Morin E."/>
            <person name="Grelet G."/>
            <person name="Kuo A."/>
            <person name="Kohler A."/>
            <person name="Daghino S."/>
            <person name="Barry K."/>
            <person name="Choi C."/>
            <person name="Cichocki N."/>
            <person name="Clum A."/>
            <person name="Copeland A."/>
            <person name="Hainaut M."/>
            <person name="Haridas S."/>
            <person name="Labutti K."/>
            <person name="Lindquist E."/>
            <person name="Lipzen A."/>
            <person name="Khouja H.-R."/>
            <person name="Murat C."/>
            <person name="Ohm R."/>
            <person name="Olson A."/>
            <person name="Spatafora J."/>
            <person name="Veneault-Fourrey C."/>
            <person name="Henrissat B."/>
            <person name="Grigoriev I."/>
            <person name="Martin F."/>
            <person name="Perotto S."/>
        </authorList>
    </citation>
    <scope>NUCLEOTIDE SEQUENCE [LARGE SCALE GENOMIC DNA]</scope>
    <source>
        <strain evidence="1 2">F</strain>
    </source>
</reference>
<organism evidence="1 2">
    <name type="scientific">Hyaloscypha variabilis (strain UAMH 11265 / GT02V1 / F)</name>
    <name type="common">Meliniomyces variabilis</name>
    <dbReference type="NCBI Taxonomy" id="1149755"/>
    <lineage>
        <taxon>Eukaryota</taxon>
        <taxon>Fungi</taxon>
        <taxon>Dikarya</taxon>
        <taxon>Ascomycota</taxon>
        <taxon>Pezizomycotina</taxon>
        <taxon>Leotiomycetes</taxon>
        <taxon>Helotiales</taxon>
        <taxon>Hyaloscyphaceae</taxon>
        <taxon>Hyaloscypha</taxon>
        <taxon>Hyaloscypha variabilis</taxon>
    </lineage>
</organism>
<keyword evidence="2" id="KW-1185">Reference proteome</keyword>